<gene>
    <name evidence="3" type="ORF">MKW94_005151</name>
</gene>
<dbReference type="AlphaFoldDB" id="A0AA41VGF2"/>
<dbReference type="EMBL" id="JAJJMA010216817">
    <property type="protein sequence ID" value="MCL7040817.1"/>
    <property type="molecule type" value="Genomic_DNA"/>
</dbReference>
<dbReference type="InterPro" id="IPR035979">
    <property type="entry name" value="RBD_domain_sf"/>
</dbReference>
<protein>
    <recommendedName>
        <fullName evidence="2">RRM domain-containing protein</fullName>
    </recommendedName>
</protein>
<keyword evidence="1" id="KW-0694">RNA-binding</keyword>
<dbReference type="Proteomes" id="UP001177140">
    <property type="component" value="Unassembled WGS sequence"/>
</dbReference>
<evidence type="ECO:0000256" key="1">
    <source>
        <dbReference type="PROSITE-ProRule" id="PRU00176"/>
    </source>
</evidence>
<reference evidence="3" key="1">
    <citation type="submission" date="2022-03" db="EMBL/GenBank/DDBJ databases">
        <title>A functionally conserved STORR gene fusion in Papaver species that diverged 16.8 million years ago.</title>
        <authorList>
            <person name="Catania T."/>
        </authorList>
    </citation>
    <scope>NUCLEOTIDE SEQUENCE</scope>
    <source>
        <strain evidence="3">S-191538</strain>
    </source>
</reference>
<comment type="caution">
    <text evidence="3">The sequence shown here is derived from an EMBL/GenBank/DDBJ whole genome shotgun (WGS) entry which is preliminary data.</text>
</comment>
<dbReference type="Gene3D" id="3.30.70.330">
    <property type="match status" value="1"/>
</dbReference>
<keyword evidence="4" id="KW-1185">Reference proteome</keyword>
<dbReference type="GO" id="GO:0003723">
    <property type="term" value="F:RNA binding"/>
    <property type="evidence" value="ECO:0007669"/>
    <property type="project" value="UniProtKB-UniRule"/>
</dbReference>
<evidence type="ECO:0000259" key="2">
    <source>
        <dbReference type="PROSITE" id="PS50102"/>
    </source>
</evidence>
<feature type="domain" description="RRM" evidence="2">
    <location>
        <begin position="5"/>
        <end position="77"/>
    </location>
</feature>
<dbReference type="Pfam" id="PF00076">
    <property type="entry name" value="RRM_1"/>
    <property type="match status" value="1"/>
</dbReference>
<dbReference type="SUPFAM" id="SSF54928">
    <property type="entry name" value="RNA-binding domain, RBD"/>
    <property type="match status" value="1"/>
</dbReference>
<dbReference type="InterPro" id="IPR000504">
    <property type="entry name" value="RRM_dom"/>
</dbReference>
<dbReference type="SMART" id="SM00360">
    <property type="entry name" value="RRM"/>
    <property type="match status" value="1"/>
</dbReference>
<dbReference type="PROSITE" id="PS50102">
    <property type="entry name" value="RRM"/>
    <property type="match status" value="1"/>
</dbReference>
<organism evidence="3 4">
    <name type="scientific">Papaver nudicaule</name>
    <name type="common">Iceland poppy</name>
    <dbReference type="NCBI Taxonomy" id="74823"/>
    <lineage>
        <taxon>Eukaryota</taxon>
        <taxon>Viridiplantae</taxon>
        <taxon>Streptophyta</taxon>
        <taxon>Embryophyta</taxon>
        <taxon>Tracheophyta</taxon>
        <taxon>Spermatophyta</taxon>
        <taxon>Magnoliopsida</taxon>
        <taxon>Ranunculales</taxon>
        <taxon>Papaveraceae</taxon>
        <taxon>Papaveroideae</taxon>
        <taxon>Papaver</taxon>
    </lineage>
</organism>
<dbReference type="CDD" id="cd00590">
    <property type="entry name" value="RRM_SF"/>
    <property type="match status" value="1"/>
</dbReference>
<name>A0AA41VGF2_PAPNU</name>
<evidence type="ECO:0000313" key="3">
    <source>
        <dbReference type="EMBL" id="MCL7040817.1"/>
    </source>
</evidence>
<accession>A0AA41VGF2</accession>
<dbReference type="InterPro" id="IPR012677">
    <property type="entry name" value="Nucleotide-bd_a/b_plait_sf"/>
</dbReference>
<proteinExistence type="predicted"/>
<evidence type="ECO:0000313" key="4">
    <source>
        <dbReference type="Proteomes" id="UP001177140"/>
    </source>
</evidence>
<sequence length="100" mass="11348">MEVEYRIYVNNIPAGTSREELNQTFRKYGNIFEIVPHAEQNTYGFITFHTKEAMDAAIREENYIGSSMLLGVSDARKREWMKRLTKLPGGDEQGGGGSTK</sequence>